<comment type="caution">
    <text evidence="1">The sequence shown here is derived from an EMBL/GenBank/DDBJ whole genome shotgun (WGS) entry which is preliminary data.</text>
</comment>
<dbReference type="InterPro" id="IPR044939">
    <property type="entry name" value="EutB_dom_2_sf"/>
</dbReference>
<dbReference type="Proteomes" id="UP000824090">
    <property type="component" value="Unassembled WGS sequence"/>
</dbReference>
<evidence type="ECO:0000313" key="1">
    <source>
        <dbReference type="EMBL" id="HIU25981.1"/>
    </source>
</evidence>
<dbReference type="NCBIfam" id="NF011649">
    <property type="entry name" value="PRK15067.1"/>
    <property type="match status" value="1"/>
</dbReference>
<dbReference type="InterPro" id="IPR013785">
    <property type="entry name" value="Aldolase_TIM"/>
</dbReference>
<dbReference type="Gene3D" id="3.20.20.70">
    <property type="entry name" value="Aldolase class I"/>
    <property type="match status" value="1"/>
</dbReference>
<dbReference type="Gene3D" id="1.10.220.70">
    <property type="entry name" value="lyase"/>
    <property type="match status" value="1"/>
</dbReference>
<reference evidence="1" key="1">
    <citation type="submission" date="2020-10" db="EMBL/GenBank/DDBJ databases">
        <authorList>
            <person name="Gilroy R."/>
        </authorList>
    </citation>
    <scope>NUCLEOTIDE SEQUENCE</scope>
    <source>
        <strain evidence="1">ChiHcec3-6078</strain>
    </source>
</reference>
<dbReference type="Gene3D" id="2.30.170.30">
    <property type="entry name" value="ethanolamine ammonia-lyase heavy chain domain like"/>
    <property type="match status" value="1"/>
</dbReference>
<dbReference type="Pfam" id="PF06751">
    <property type="entry name" value="EutB"/>
    <property type="match status" value="1"/>
</dbReference>
<name>A0A9D1I083_9FIRM</name>
<dbReference type="InterPro" id="IPR044941">
    <property type="entry name" value="EutB_N_sf"/>
</dbReference>
<protein>
    <submittedName>
        <fullName evidence="1">Ethanolamine ammonia-lyase subunit EutB</fullName>
    </submittedName>
</protein>
<dbReference type="EMBL" id="DVMP01000104">
    <property type="protein sequence ID" value="HIU25981.1"/>
    <property type="molecule type" value="Genomic_DNA"/>
</dbReference>
<dbReference type="PANTHER" id="PTHR39329">
    <property type="entry name" value="ETHANOLAMINE AMMONIA-LYASE HEAVY CHAIN"/>
    <property type="match status" value="1"/>
</dbReference>
<accession>A0A9D1I083</accession>
<reference evidence="1" key="2">
    <citation type="journal article" date="2021" name="PeerJ">
        <title>Extensive microbial diversity within the chicken gut microbiome revealed by metagenomics and culture.</title>
        <authorList>
            <person name="Gilroy R."/>
            <person name="Ravi A."/>
            <person name="Getino M."/>
            <person name="Pursley I."/>
            <person name="Horton D.L."/>
            <person name="Alikhan N.F."/>
            <person name="Baker D."/>
            <person name="Gharbi K."/>
            <person name="Hall N."/>
            <person name="Watson M."/>
            <person name="Adriaenssens E.M."/>
            <person name="Foster-Nyarko E."/>
            <person name="Jarju S."/>
            <person name="Secka A."/>
            <person name="Antonio M."/>
            <person name="Oren A."/>
            <person name="Chaudhuri R.R."/>
            <person name="La Ragione R."/>
            <person name="Hildebrand F."/>
            <person name="Pallen M.J."/>
        </authorList>
    </citation>
    <scope>NUCLEOTIDE SEQUENCE</scope>
    <source>
        <strain evidence="1">ChiHcec3-6078</strain>
    </source>
</reference>
<gene>
    <name evidence="1" type="ORF">IAC50_05750</name>
</gene>
<dbReference type="GO" id="GO:0006520">
    <property type="term" value="P:amino acid metabolic process"/>
    <property type="evidence" value="ECO:0007669"/>
    <property type="project" value="InterPro"/>
</dbReference>
<proteinExistence type="predicted"/>
<sequence length="454" mass="50273">MLLKTRLFGQVYSFDSVKDVLNKGSSKKSGDELVGIAAGNEQERIAAQIVISNMQVSDFRNNPIIPYEEDFVTRIIQDDLNENVYEEIKNWTIEELREFLLSDKSTERDIKRISRGLTAETISAVCKIMGNLDLAYAARRIRNETTCNTTMGKEGILASRLQPNHPSDDPDGIRMCILEGLSYGVGDALIGINPATGSVENTLRVLEMLNDVKERYGVPTQISYLIHANTMLEAIRQGGKTDLIFASIAGSEKANRGFGITIELLEEAQQVLKKHGTATGPNVLYFETGQGPETVNNQHFGADMATLEARTYGFAKHFNPFIVNDVTGFVGPEVQYDAKQCIRSQLEDHFMGKLTGLPIGTDMAFSSHVKADYDDNDVALMVSTMAGTNYWMGVSGGSDAVDYNMESSFQDLAALRRLCGFRVVKEFEEWCQKIGIFDENGRLTDIAGDPSIFM</sequence>
<dbReference type="GO" id="GO:0005829">
    <property type="term" value="C:cytosol"/>
    <property type="evidence" value="ECO:0007669"/>
    <property type="project" value="TreeGrafter"/>
</dbReference>
<dbReference type="PANTHER" id="PTHR39329:SF1">
    <property type="entry name" value="ETHANOLAMINE AMMONIA-LYASE LARGE SUBUNIT"/>
    <property type="match status" value="1"/>
</dbReference>
<dbReference type="InterPro" id="IPR010628">
    <property type="entry name" value="EutB"/>
</dbReference>
<organism evidence="1 2">
    <name type="scientific">Candidatus Allocopromorpha excrementigallinarum</name>
    <dbReference type="NCBI Taxonomy" id="2840742"/>
    <lineage>
        <taxon>Bacteria</taxon>
        <taxon>Bacillati</taxon>
        <taxon>Bacillota</taxon>
        <taxon>Clostridia</taxon>
        <taxon>Eubacteriales</taxon>
        <taxon>Eubacteriaceae</taxon>
        <taxon>Eubacteriaceae incertae sedis</taxon>
        <taxon>Candidatus Allocopromorpha</taxon>
    </lineage>
</organism>
<evidence type="ECO:0000313" key="2">
    <source>
        <dbReference type="Proteomes" id="UP000824090"/>
    </source>
</evidence>
<dbReference type="AlphaFoldDB" id="A0A9D1I083"/>
<dbReference type="GO" id="GO:0009350">
    <property type="term" value="C:ethanolamine ammonia-lyase complex"/>
    <property type="evidence" value="ECO:0007669"/>
    <property type="project" value="TreeGrafter"/>
</dbReference>
<dbReference type="GO" id="GO:0046336">
    <property type="term" value="P:ethanolamine catabolic process"/>
    <property type="evidence" value="ECO:0007669"/>
    <property type="project" value="TreeGrafter"/>
</dbReference>
<dbReference type="GO" id="GO:0008851">
    <property type="term" value="F:ethanolamine ammonia-lyase activity"/>
    <property type="evidence" value="ECO:0007669"/>
    <property type="project" value="InterPro"/>
</dbReference>